<dbReference type="STRING" id="1246995.AFR_10750"/>
<dbReference type="InterPro" id="IPR043917">
    <property type="entry name" value="DUF5753"/>
</dbReference>
<dbReference type="Pfam" id="PF13560">
    <property type="entry name" value="HTH_31"/>
    <property type="match status" value="1"/>
</dbReference>
<dbReference type="Proteomes" id="UP000017746">
    <property type="component" value="Chromosome"/>
</dbReference>
<dbReference type="Pfam" id="PF19054">
    <property type="entry name" value="DUF5753"/>
    <property type="match status" value="1"/>
</dbReference>
<dbReference type="AlphaFoldDB" id="U5VU87"/>
<dbReference type="EMBL" id="CP006272">
    <property type="protein sequence ID" value="AGZ40439.1"/>
    <property type="molecule type" value="Genomic_DNA"/>
</dbReference>
<feature type="domain" description="HTH cro/C1-type" evidence="1">
    <location>
        <begin position="28"/>
        <end position="71"/>
    </location>
</feature>
<dbReference type="SMART" id="SM00530">
    <property type="entry name" value="HTH_XRE"/>
    <property type="match status" value="1"/>
</dbReference>
<dbReference type="HOGENOM" id="CLU_055817_1_1_11"/>
<dbReference type="KEGG" id="afs:AFR_10750"/>
<dbReference type="PROSITE" id="PS50943">
    <property type="entry name" value="HTH_CROC1"/>
    <property type="match status" value="1"/>
</dbReference>
<gene>
    <name evidence="2" type="ORF">AFR_10750</name>
</gene>
<dbReference type="PATRIC" id="fig|1246995.3.peg.2191"/>
<evidence type="ECO:0000259" key="1">
    <source>
        <dbReference type="PROSITE" id="PS50943"/>
    </source>
</evidence>
<sequence length="285" mass="31557">MTEPVGPALARALLSKELRALRGDAPAADVAGAMHWSLAKLNRIENNKVTIQALEVEALAKHYGVTDAEALERLVGLALISRQRMWWRDRHFPDELTNFIAFENDASHLYAYQATFVPPLLQTRAYAEALTSSVLQKPVDDPTVAGLVDARMKRRETLMARLASGHPPSVSQAIDESVLLRPIGGAAVMDAQLDHLVEMAGRETVELTVLPLRLGVHPGLSGAFELLTFTEDRDLDVVFIETPGTDFLLTDTENTAPFRRVMDELLTMGESLDETVRKVRKTRRP</sequence>
<reference evidence="2 3" key="1">
    <citation type="journal article" date="2014" name="J. Biotechnol.">
        <title>Complete genome sequence of the actinobacterium Actinoplanes friuliensis HAG 010964, producer of the lipopeptide antibiotic friulimycin.</title>
        <authorList>
            <person name="Ruckert C."/>
            <person name="Szczepanowski R."/>
            <person name="Albersmeier A."/>
            <person name="Goesmann A."/>
            <person name="Fischer N."/>
            <person name="Steinkamper A."/>
            <person name="Puhler A."/>
            <person name="Biener R."/>
            <person name="Schwartz D."/>
            <person name="Kalinowski J."/>
        </authorList>
    </citation>
    <scope>NUCLEOTIDE SEQUENCE [LARGE SCALE GENOMIC DNA]</scope>
    <source>
        <strain evidence="2 3">DSM 7358</strain>
    </source>
</reference>
<dbReference type="eggNOG" id="COG1396">
    <property type="taxonomic scope" value="Bacteria"/>
</dbReference>
<protein>
    <submittedName>
        <fullName evidence="2">Putative transcriptional regulator</fullName>
    </submittedName>
</protein>
<accession>U5VU87</accession>
<evidence type="ECO:0000313" key="2">
    <source>
        <dbReference type="EMBL" id="AGZ40439.1"/>
    </source>
</evidence>
<dbReference type="CDD" id="cd00093">
    <property type="entry name" value="HTH_XRE"/>
    <property type="match status" value="1"/>
</dbReference>
<dbReference type="InterPro" id="IPR001387">
    <property type="entry name" value="Cro/C1-type_HTH"/>
</dbReference>
<dbReference type="OrthoDB" id="3458445at2"/>
<evidence type="ECO:0000313" key="3">
    <source>
        <dbReference type="Proteomes" id="UP000017746"/>
    </source>
</evidence>
<keyword evidence="3" id="KW-1185">Reference proteome</keyword>
<dbReference type="RefSeq" id="WP_023360317.1">
    <property type="nucleotide sequence ID" value="NC_022657.1"/>
</dbReference>
<name>U5VU87_9ACTN</name>
<organism evidence="2 3">
    <name type="scientific">Actinoplanes friuliensis DSM 7358</name>
    <dbReference type="NCBI Taxonomy" id="1246995"/>
    <lineage>
        <taxon>Bacteria</taxon>
        <taxon>Bacillati</taxon>
        <taxon>Actinomycetota</taxon>
        <taxon>Actinomycetes</taxon>
        <taxon>Micromonosporales</taxon>
        <taxon>Micromonosporaceae</taxon>
        <taxon>Actinoplanes</taxon>
    </lineage>
</organism>
<proteinExistence type="predicted"/>